<dbReference type="PANTHER" id="PTHR12815:SF23">
    <property type="entry name" value="OUTER MEMBRANE PROTEIN ASSEMBLY FACTOR BAMA"/>
    <property type="match status" value="1"/>
</dbReference>
<comment type="function">
    <text evidence="8">Part of the outer membrane protein assembly complex, which is involved in assembly and insertion of beta-barrel proteins into the outer membrane.</text>
</comment>
<dbReference type="PIRSF" id="PIRSF006076">
    <property type="entry name" value="OM_assembly_OMP85"/>
    <property type="match status" value="1"/>
</dbReference>
<dbReference type="GO" id="GO:0009279">
    <property type="term" value="C:cell outer membrane"/>
    <property type="evidence" value="ECO:0007669"/>
    <property type="project" value="UniProtKB-SubCell"/>
</dbReference>
<evidence type="ECO:0000313" key="12">
    <source>
        <dbReference type="Proteomes" id="UP000681075"/>
    </source>
</evidence>
<feature type="domain" description="POTRA" evidence="10">
    <location>
        <begin position="95"/>
        <end position="172"/>
    </location>
</feature>
<feature type="domain" description="POTRA" evidence="10">
    <location>
        <begin position="175"/>
        <end position="263"/>
    </location>
</feature>
<organism evidence="11 12">
    <name type="scientific">Roseiterribacter gracilis</name>
    <dbReference type="NCBI Taxonomy" id="2812848"/>
    <lineage>
        <taxon>Bacteria</taxon>
        <taxon>Pseudomonadati</taxon>
        <taxon>Pseudomonadota</taxon>
        <taxon>Alphaproteobacteria</taxon>
        <taxon>Rhodospirillales</taxon>
        <taxon>Roseiterribacteraceae</taxon>
        <taxon>Roseiterribacter</taxon>
    </lineage>
</organism>
<dbReference type="Pfam" id="PF01103">
    <property type="entry name" value="Omp85"/>
    <property type="match status" value="1"/>
</dbReference>
<dbReference type="HAMAP" id="MF_01430">
    <property type="entry name" value="OM_assembly_BamA"/>
    <property type="match status" value="1"/>
</dbReference>
<evidence type="ECO:0000256" key="9">
    <source>
        <dbReference type="NCBIfam" id="TIGR03303"/>
    </source>
</evidence>
<evidence type="ECO:0000256" key="4">
    <source>
        <dbReference type="ARBA" id="ARBA00022729"/>
    </source>
</evidence>
<dbReference type="Gene3D" id="2.40.160.50">
    <property type="entry name" value="membrane protein fhac: a member of the omp85/tpsb transporter family"/>
    <property type="match status" value="1"/>
</dbReference>
<dbReference type="PANTHER" id="PTHR12815">
    <property type="entry name" value="SORTING AND ASSEMBLY MACHINERY SAMM50 PROTEIN FAMILY MEMBER"/>
    <property type="match status" value="1"/>
</dbReference>
<comment type="subunit">
    <text evidence="8">Part of the Bam complex.</text>
</comment>
<dbReference type="InterPro" id="IPR034746">
    <property type="entry name" value="POTRA"/>
</dbReference>
<dbReference type="PROSITE" id="PS51779">
    <property type="entry name" value="POTRA"/>
    <property type="match status" value="5"/>
</dbReference>
<evidence type="ECO:0000256" key="1">
    <source>
        <dbReference type="ARBA" id="ARBA00004370"/>
    </source>
</evidence>
<dbReference type="GO" id="GO:0051205">
    <property type="term" value="P:protein insertion into membrane"/>
    <property type="evidence" value="ECO:0007669"/>
    <property type="project" value="UniProtKB-UniRule"/>
</dbReference>
<keyword evidence="7 8" id="KW-0998">Cell outer membrane</keyword>
<dbReference type="Proteomes" id="UP000681075">
    <property type="component" value="Unassembled WGS sequence"/>
</dbReference>
<dbReference type="EMBL" id="BOPV01000001">
    <property type="protein sequence ID" value="GIL38587.1"/>
    <property type="molecule type" value="Genomic_DNA"/>
</dbReference>
<feature type="domain" description="POTRA" evidence="10">
    <location>
        <begin position="266"/>
        <end position="345"/>
    </location>
</feature>
<evidence type="ECO:0000259" key="10">
    <source>
        <dbReference type="PROSITE" id="PS51779"/>
    </source>
</evidence>
<comment type="subcellular location">
    <subcellularLocation>
        <location evidence="8">Cell outer membrane</location>
    </subcellularLocation>
    <subcellularLocation>
        <location evidence="1">Membrane</location>
    </subcellularLocation>
</comment>
<evidence type="ECO:0000256" key="5">
    <source>
        <dbReference type="ARBA" id="ARBA00022737"/>
    </source>
</evidence>
<feature type="domain" description="POTRA" evidence="10">
    <location>
        <begin position="348"/>
        <end position="421"/>
    </location>
</feature>
<feature type="domain" description="POTRA" evidence="10">
    <location>
        <begin position="27"/>
        <end position="94"/>
    </location>
</feature>
<dbReference type="InterPro" id="IPR010827">
    <property type="entry name" value="BamA/TamA_POTRA"/>
</dbReference>
<keyword evidence="2 8" id="KW-1134">Transmembrane beta strand</keyword>
<evidence type="ECO:0000256" key="6">
    <source>
        <dbReference type="ARBA" id="ARBA00023136"/>
    </source>
</evidence>
<evidence type="ECO:0000256" key="2">
    <source>
        <dbReference type="ARBA" id="ARBA00022452"/>
    </source>
</evidence>
<comment type="similarity">
    <text evidence="8">Belongs to the BamA family.</text>
</comment>
<keyword evidence="5 8" id="KW-0677">Repeat</keyword>
<evidence type="ECO:0000256" key="8">
    <source>
        <dbReference type="HAMAP-Rule" id="MF_01430"/>
    </source>
</evidence>
<dbReference type="NCBIfam" id="TIGR03303">
    <property type="entry name" value="OM_YaeT"/>
    <property type="match status" value="1"/>
</dbReference>
<keyword evidence="6 8" id="KW-0472">Membrane</keyword>
<dbReference type="Gene3D" id="3.10.20.310">
    <property type="entry name" value="membrane protein fhac"/>
    <property type="match status" value="5"/>
</dbReference>
<dbReference type="InterPro" id="IPR023707">
    <property type="entry name" value="OM_assembly_BamA"/>
</dbReference>
<dbReference type="Pfam" id="PF07244">
    <property type="entry name" value="POTRA"/>
    <property type="match status" value="5"/>
</dbReference>
<proteinExistence type="inferred from homology"/>
<gene>
    <name evidence="8 11" type="primary">bamA</name>
    <name evidence="11" type="ORF">TMPK1_08240</name>
</gene>
<sequence precursor="true">MLSRSIRPLLLAALLASVSEAALAQSQVVREIRVDGTQRIEATTVLSYLSVRPGDAVDRDQLDQSLKTLFGTGLFADVGLTVQRDVLVVKVVENPIINRIALEGNKKVESDKLEQELQLRPRTVYTRTRVQADVDRLLEIYRRSGRYSARIEPKVIQLDGNRVDVVFEIDEGPRTPVRRINFVGNSHFSDADLRDIVQTKEAVWWRFLTSNDSYDPDRVQFDKELLRRYYLREGYADFRVVSSNAELTPDKQDFFLTFTVDEGERYKFNKVEIRGELKGLDVEPLKEELTFESGDWYNATAIEDAVVALTNAVGNQQYAFVDVRPEIVRNKENRTVDVTFSISEGPRVFVERINITGNVQTLDEVVRREFQLAEGDPFNQAKLKRSEQRAKDLGFFEKVDVVNNPGSEPDRTIIDVNVTEQSTGEIQIGAGFSSTDGPLVDFRIRQRNLLGEGKDIQFATTVSRLTQEFSLGYTQPYFLRKDLAAGVDLFHVRRDFQDFSNYNQVQTGFDFKLGYPIAERLRQRLIYRLERNEITDIAAGASAYIFQQRGQRLTSLIGQELSLDLRDSRIDPTKGTVLTLSTDLAGFGGDVHFARAVLSAGWYKQVFDSNIVFSLTSELGAIFGLGEDVQIANRFFIGGDTLRGFKVAGIGPRDANTRDALGGNYYGKITAEFTFPLGLPQEFGIKAHAFTDVGTLWGLDGKGKPVLDGLGQTTIPTIVDRAVPRVAPGVGVSWKSPLGPLRIDIAIPVVKQKFDETEVFRFSFGTKF</sequence>
<feature type="chain" id="PRO_5035978267" description="Outer membrane protein assembly factor BamA" evidence="8">
    <location>
        <begin position="25"/>
        <end position="768"/>
    </location>
</feature>
<keyword evidence="4 8" id="KW-0732">Signal</keyword>
<keyword evidence="12" id="KW-1185">Reference proteome</keyword>
<dbReference type="RefSeq" id="WP_420241630.1">
    <property type="nucleotide sequence ID" value="NZ_BOPV01000001.1"/>
</dbReference>
<dbReference type="GO" id="GO:0043165">
    <property type="term" value="P:Gram-negative-bacterium-type cell outer membrane assembly"/>
    <property type="evidence" value="ECO:0007669"/>
    <property type="project" value="UniProtKB-UniRule"/>
</dbReference>
<keyword evidence="3 8" id="KW-0812">Transmembrane</keyword>
<feature type="signal peptide" evidence="8">
    <location>
        <begin position="1"/>
        <end position="24"/>
    </location>
</feature>
<dbReference type="InterPro" id="IPR000184">
    <property type="entry name" value="Bac_surfAg_D15"/>
</dbReference>
<name>A0A8S8XB48_9PROT</name>
<dbReference type="AlphaFoldDB" id="A0A8S8XB48"/>
<evidence type="ECO:0000313" key="11">
    <source>
        <dbReference type="EMBL" id="GIL38587.1"/>
    </source>
</evidence>
<evidence type="ECO:0000256" key="7">
    <source>
        <dbReference type="ARBA" id="ARBA00023237"/>
    </source>
</evidence>
<accession>A0A8S8XB48</accession>
<comment type="caution">
    <text evidence="11">The sequence shown here is derived from an EMBL/GenBank/DDBJ whole genome shotgun (WGS) entry which is preliminary data.</text>
</comment>
<evidence type="ECO:0000256" key="3">
    <source>
        <dbReference type="ARBA" id="ARBA00022692"/>
    </source>
</evidence>
<reference evidence="11" key="1">
    <citation type="submission" date="2021-02" db="EMBL/GenBank/DDBJ databases">
        <title>Genome sequence of Rhodospirillales sp. strain TMPK1 isolated from soil.</title>
        <authorList>
            <person name="Nakai R."/>
            <person name="Kusada H."/>
            <person name="Tamaki H."/>
        </authorList>
    </citation>
    <scope>NUCLEOTIDE SEQUENCE</scope>
    <source>
        <strain evidence="11">TMPK1</strain>
    </source>
</reference>
<protein>
    <recommendedName>
        <fullName evidence="8 9">Outer membrane protein assembly factor BamA</fullName>
    </recommendedName>
</protein>
<dbReference type="InterPro" id="IPR039910">
    <property type="entry name" value="D15-like"/>
</dbReference>